<dbReference type="InterPro" id="IPR024995">
    <property type="entry name" value="DUF3895"/>
</dbReference>
<dbReference type="RefSeq" id="WP_248254918.1">
    <property type="nucleotide sequence ID" value="NZ_JAIWJX010000004.1"/>
</dbReference>
<evidence type="ECO:0000313" key="3">
    <source>
        <dbReference type="Proteomes" id="UP001139011"/>
    </source>
</evidence>
<organism evidence="2 3">
    <name type="scientific">Fictibacillus marinisediminis</name>
    <dbReference type="NCBI Taxonomy" id="2878389"/>
    <lineage>
        <taxon>Bacteria</taxon>
        <taxon>Bacillati</taxon>
        <taxon>Bacillota</taxon>
        <taxon>Bacilli</taxon>
        <taxon>Bacillales</taxon>
        <taxon>Fictibacillaceae</taxon>
        <taxon>Fictibacillus</taxon>
    </lineage>
</organism>
<dbReference type="Proteomes" id="UP001139011">
    <property type="component" value="Unassembled WGS sequence"/>
</dbReference>
<dbReference type="AlphaFoldDB" id="A0A9X2BG92"/>
<accession>A0A9X2BG92</accession>
<reference evidence="2" key="1">
    <citation type="submission" date="2021-09" db="EMBL/GenBank/DDBJ databases">
        <title>Genome analysis of Fictibacillus sp. KIGAM418 isolated from marine sediment.</title>
        <authorList>
            <person name="Seo M.-J."/>
            <person name="Cho E.-S."/>
            <person name="Hwang C.Y."/>
        </authorList>
    </citation>
    <scope>NUCLEOTIDE SEQUENCE</scope>
    <source>
        <strain evidence="2">KIGAM418</strain>
    </source>
</reference>
<keyword evidence="3" id="KW-1185">Reference proteome</keyword>
<comment type="caution">
    <text evidence="2">The sequence shown here is derived from an EMBL/GenBank/DDBJ whole genome shotgun (WGS) entry which is preliminary data.</text>
</comment>
<sequence length="331" mass="39209">MNLLSIEERDQMLSKLNEQQKHFLLERVKRGKKTVFANEMALDKGYFIPDNAEIEEIEHLLDEWILEDYIDNGFINLETPCECGRPLRYQYIVKHKLTGDIRRFGITHFEEHTGIRAEVVKAIKSGFSKIDYEMDELLEKLQKGWSLNQEIQLPTNFIFPADIQEHLDAEIPLLNRQIKKLKQKLQSYLDDQLLKQQKERESYEQDLTSEDPYLNEIDQFSFEFFEEDNKQDSIQREAVRIQEFSISFGYQEAIRSYLEKGITSTRILCELLIKEHHAPKDRYISGKPKIYSEVCFYLESLCSLGEVKFISKKDQEDRLYSMKVSTQHLIN</sequence>
<gene>
    <name evidence="2" type="ORF">LCY76_23585</name>
</gene>
<protein>
    <submittedName>
        <fullName evidence="2">DUF3895 domain-containing protein</fullName>
    </submittedName>
</protein>
<dbReference type="Pfam" id="PF13034">
    <property type="entry name" value="DUF3895"/>
    <property type="match status" value="1"/>
</dbReference>
<dbReference type="EMBL" id="JAIWJX010000004">
    <property type="protein sequence ID" value="MCK6259555.1"/>
    <property type="molecule type" value="Genomic_DNA"/>
</dbReference>
<name>A0A9X2BG92_9BACL</name>
<feature type="coiled-coil region" evidence="1">
    <location>
        <begin position="164"/>
        <end position="191"/>
    </location>
</feature>
<evidence type="ECO:0000313" key="2">
    <source>
        <dbReference type="EMBL" id="MCK6259555.1"/>
    </source>
</evidence>
<evidence type="ECO:0000256" key="1">
    <source>
        <dbReference type="SAM" id="Coils"/>
    </source>
</evidence>
<keyword evidence="1" id="KW-0175">Coiled coil</keyword>
<proteinExistence type="predicted"/>